<reference evidence="1 2" key="1">
    <citation type="submission" date="2020-02" db="EMBL/GenBank/DDBJ databases">
        <title>Whole-genome analyses of novel actinobacteria.</title>
        <authorList>
            <person name="Sahin N."/>
        </authorList>
    </citation>
    <scope>NUCLEOTIDE SEQUENCE [LARGE SCALE GENOMIC DNA]</scope>
    <source>
        <strain evidence="1 2">A7024</strain>
    </source>
</reference>
<sequence>MSDATTPPRWLTDSEMRAWMGYRGLRLLLDAQIARDLQRVSGLSAPDYDVLSALSSAEGRRWRLTRLADRMLWSKSRLSRHIARMEER</sequence>
<name>A0A6G4U9G5_9ACTN</name>
<dbReference type="EMBL" id="JAAKZV010000166">
    <property type="protein sequence ID" value="NGN67831.1"/>
    <property type="molecule type" value="Genomic_DNA"/>
</dbReference>
<evidence type="ECO:0000313" key="2">
    <source>
        <dbReference type="Proteomes" id="UP000481583"/>
    </source>
</evidence>
<feature type="non-terminal residue" evidence="1">
    <location>
        <position position="88"/>
    </location>
</feature>
<comment type="caution">
    <text evidence="1">The sequence shown here is derived from an EMBL/GenBank/DDBJ whole genome shotgun (WGS) entry which is preliminary data.</text>
</comment>
<gene>
    <name evidence="1" type="ORF">G5C51_28510</name>
</gene>
<dbReference type="GO" id="GO:0003700">
    <property type="term" value="F:DNA-binding transcription factor activity"/>
    <property type="evidence" value="ECO:0007669"/>
    <property type="project" value="InterPro"/>
</dbReference>
<accession>A0A6G4U9G5</accession>
<evidence type="ECO:0000313" key="1">
    <source>
        <dbReference type="EMBL" id="NGN67831.1"/>
    </source>
</evidence>
<dbReference type="Gene3D" id="1.10.10.10">
    <property type="entry name" value="Winged helix-like DNA-binding domain superfamily/Winged helix DNA-binding domain"/>
    <property type="match status" value="1"/>
</dbReference>
<protein>
    <submittedName>
        <fullName evidence="1">MarR family transcriptional regulator</fullName>
    </submittedName>
</protein>
<keyword evidence="2" id="KW-1185">Reference proteome</keyword>
<dbReference type="RefSeq" id="WP_165241212.1">
    <property type="nucleotide sequence ID" value="NZ_JAAKZV010000166.1"/>
</dbReference>
<dbReference type="SUPFAM" id="SSF46785">
    <property type="entry name" value="Winged helix' DNA-binding domain"/>
    <property type="match status" value="1"/>
</dbReference>
<dbReference type="InterPro" id="IPR036388">
    <property type="entry name" value="WH-like_DNA-bd_sf"/>
</dbReference>
<organism evidence="1 2">
    <name type="scientific">Streptomyces coryli</name>
    <dbReference type="NCBI Taxonomy" id="1128680"/>
    <lineage>
        <taxon>Bacteria</taxon>
        <taxon>Bacillati</taxon>
        <taxon>Actinomycetota</taxon>
        <taxon>Actinomycetes</taxon>
        <taxon>Kitasatosporales</taxon>
        <taxon>Streptomycetaceae</taxon>
        <taxon>Streptomyces</taxon>
    </lineage>
</organism>
<dbReference type="Proteomes" id="UP000481583">
    <property type="component" value="Unassembled WGS sequence"/>
</dbReference>
<dbReference type="InterPro" id="IPR036390">
    <property type="entry name" value="WH_DNA-bd_sf"/>
</dbReference>
<dbReference type="AlphaFoldDB" id="A0A6G4U9G5"/>
<proteinExistence type="predicted"/>